<comment type="subcellular location">
    <subcellularLocation>
        <location evidence="1 14">Cell membrane</location>
        <topology evidence="1 14">Multi-pass membrane protein</topology>
    </subcellularLocation>
</comment>
<comment type="miscellaneous">
    <text evidence="14">Bacitracin is thought to be involved in the inhibition of peptidoglycan synthesis by sequestering undecaprenyl diphosphate, thereby reducing the pool of lipid carrier available.</text>
</comment>
<dbReference type="GO" id="GO:0050380">
    <property type="term" value="F:undecaprenyl-diphosphatase activity"/>
    <property type="evidence" value="ECO:0007669"/>
    <property type="project" value="UniProtKB-UniRule"/>
</dbReference>
<dbReference type="EC" id="3.6.1.27" evidence="3 14"/>
<evidence type="ECO:0000313" key="15">
    <source>
        <dbReference type="EMBL" id="SFQ87042.1"/>
    </source>
</evidence>
<feature type="transmembrane region" description="Helical" evidence="14">
    <location>
        <begin position="109"/>
        <end position="128"/>
    </location>
</feature>
<evidence type="ECO:0000313" key="16">
    <source>
        <dbReference type="Proteomes" id="UP000242815"/>
    </source>
</evidence>
<feature type="transmembrane region" description="Helical" evidence="14">
    <location>
        <begin position="214"/>
        <end position="238"/>
    </location>
</feature>
<keyword evidence="14" id="KW-0961">Cell wall biogenesis/degradation</keyword>
<dbReference type="PANTHER" id="PTHR30622">
    <property type="entry name" value="UNDECAPRENYL-DIPHOSPHATASE"/>
    <property type="match status" value="1"/>
</dbReference>
<evidence type="ECO:0000256" key="11">
    <source>
        <dbReference type="ARBA" id="ARBA00032707"/>
    </source>
</evidence>
<keyword evidence="14" id="KW-0133">Cell shape</keyword>
<evidence type="ECO:0000256" key="10">
    <source>
        <dbReference type="ARBA" id="ARBA00023251"/>
    </source>
</evidence>
<dbReference type="STRING" id="1002526.SAMN05216578_11080"/>
<feature type="transmembrane region" description="Helical" evidence="14">
    <location>
        <begin position="85"/>
        <end position="103"/>
    </location>
</feature>
<dbReference type="OrthoDB" id="9808289at2"/>
<evidence type="ECO:0000256" key="12">
    <source>
        <dbReference type="ARBA" id="ARBA00032932"/>
    </source>
</evidence>
<evidence type="ECO:0000256" key="5">
    <source>
        <dbReference type="ARBA" id="ARBA00022475"/>
    </source>
</evidence>
<dbReference type="EMBL" id="FOYD01000010">
    <property type="protein sequence ID" value="SFQ87042.1"/>
    <property type="molecule type" value="Genomic_DNA"/>
</dbReference>
<dbReference type="GO" id="GO:0046677">
    <property type="term" value="P:response to antibiotic"/>
    <property type="evidence" value="ECO:0007669"/>
    <property type="project" value="UniProtKB-UniRule"/>
</dbReference>
<evidence type="ECO:0000256" key="6">
    <source>
        <dbReference type="ARBA" id="ARBA00022692"/>
    </source>
</evidence>
<keyword evidence="6 14" id="KW-0812">Transmembrane</keyword>
<feature type="transmembrane region" description="Helical" evidence="14">
    <location>
        <begin position="40"/>
        <end position="59"/>
    </location>
</feature>
<dbReference type="PANTHER" id="PTHR30622:SF4">
    <property type="entry name" value="UNDECAPRENYL-DIPHOSPHATASE"/>
    <property type="match status" value="1"/>
</dbReference>
<evidence type="ECO:0000256" key="9">
    <source>
        <dbReference type="ARBA" id="ARBA00023136"/>
    </source>
</evidence>
<evidence type="ECO:0000256" key="13">
    <source>
        <dbReference type="ARBA" id="ARBA00047594"/>
    </source>
</evidence>
<comment type="function">
    <text evidence="14">Catalyzes the dephosphorylation of undecaprenyl diphosphate (UPP). Confers resistance to bacitracin.</text>
</comment>
<keyword evidence="8 14" id="KW-1133">Transmembrane helix</keyword>
<sequence length="265" mass="29280">MDWLQVVVLALLQGLTEFLPVSSSAHLILVPALTGWPDQGLAFDVALHFGSLFAVLLYFRRDLIGMTASWGRSVATRQLDDNARLAWGVVFATIPVGLAGLAFKDQIELYLRSPFYLAMGLVFFGLLLGWADWRHRGDRSESQMTWKDVLIIGCAQALALIPGTSRAGITITAALFLGLNREAASRFSFLLSIPVILLACLLKTKDLIEEQVPVDWFAMGLGVLVSAVSAFLCIHYFLVFIKRIGMQPFVIYRILLGIALLAVFY</sequence>
<keyword evidence="5 14" id="KW-1003">Cell membrane</keyword>
<dbReference type="GO" id="GO:0071555">
    <property type="term" value="P:cell wall organization"/>
    <property type="evidence" value="ECO:0007669"/>
    <property type="project" value="UniProtKB-KW"/>
</dbReference>
<dbReference type="HAMAP" id="MF_01006">
    <property type="entry name" value="Undec_diphosphatase"/>
    <property type="match status" value="1"/>
</dbReference>
<accession>A0A1I6C1H3</accession>
<evidence type="ECO:0000256" key="7">
    <source>
        <dbReference type="ARBA" id="ARBA00022801"/>
    </source>
</evidence>
<comment type="catalytic activity">
    <reaction evidence="13 14">
        <text>di-trans,octa-cis-undecaprenyl diphosphate + H2O = di-trans,octa-cis-undecaprenyl phosphate + phosphate + H(+)</text>
        <dbReference type="Rhea" id="RHEA:28094"/>
        <dbReference type="ChEBI" id="CHEBI:15377"/>
        <dbReference type="ChEBI" id="CHEBI:15378"/>
        <dbReference type="ChEBI" id="CHEBI:43474"/>
        <dbReference type="ChEBI" id="CHEBI:58405"/>
        <dbReference type="ChEBI" id="CHEBI:60392"/>
        <dbReference type="EC" id="3.6.1.27"/>
    </reaction>
</comment>
<keyword evidence="9 14" id="KW-0472">Membrane</keyword>
<dbReference type="GO" id="GO:0009252">
    <property type="term" value="P:peptidoglycan biosynthetic process"/>
    <property type="evidence" value="ECO:0007669"/>
    <property type="project" value="UniProtKB-KW"/>
</dbReference>
<dbReference type="InterPro" id="IPR003824">
    <property type="entry name" value="UppP"/>
</dbReference>
<keyword evidence="10 14" id="KW-0046">Antibiotic resistance</keyword>
<dbReference type="NCBIfam" id="TIGR00753">
    <property type="entry name" value="undec_PP_bacA"/>
    <property type="match status" value="1"/>
</dbReference>
<comment type="similarity">
    <text evidence="2 14">Belongs to the UppP family.</text>
</comment>
<organism evidence="15 16">
    <name type="scientific">Halopseudomonas formosensis</name>
    <dbReference type="NCBI Taxonomy" id="1002526"/>
    <lineage>
        <taxon>Bacteria</taxon>
        <taxon>Pseudomonadati</taxon>
        <taxon>Pseudomonadota</taxon>
        <taxon>Gammaproteobacteria</taxon>
        <taxon>Pseudomonadales</taxon>
        <taxon>Pseudomonadaceae</taxon>
        <taxon>Halopseudomonas</taxon>
    </lineage>
</organism>
<feature type="transmembrane region" description="Helical" evidence="14">
    <location>
        <begin position="183"/>
        <end position="202"/>
    </location>
</feature>
<dbReference type="GO" id="GO:0005886">
    <property type="term" value="C:plasma membrane"/>
    <property type="evidence" value="ECO:0007669"/>
    <property type="project" value="UniProtKB-SubCell"/>
</dbReference>
<dbReference type="AlphaFoldDB" id="A0A1I6C1H3"/>
<evidence type="ECO:0000256" key="3">
    <source>
        <dbReference type="ARBA" id="ARBA00012374"/>
    </source>
</evidence>
<protein>
    <recommendedName>
        <fullName evidence="4 14">Undecaprenyl-diphosphatase</fullName>
        <ecNumber evidence="3 14">3.6.1.27</ecNumber>
    </recommendedName>
    <alternativeName>
        <fullName evidence="12 14">Bacitracin resistance protein</fullName>
    </alternativeName>
    <alternativeName>
        <fullName evidence="11 14">Undecaprenyl pyrophosphate phosphatase</fullName>
    </alternativeName>
</protein>
<evidence type="ECO:0000256" key="8">
    <source>
        <dbReference type="ARBA" id="ARBA00022989"/>
    </source>
</evidence>
<keyword evidence="14" id="KW-0573">Peptidoglycan synthesis</keyword>
<feature type="transmembrane region" description="Helical" evidence="14">
    <location>
        <begin position="244"/>
        <end position="264"/>
    </location>
</feature>
<feature type="transmembrane region" description="Helical" evidence="14">
    <location>
        <begin position="149"/>
        <end position="177"/>
    </location>
</feature>
<dbReference type="Pfam" id="PF02673">
    <property type="entry name" value="BacA"/>
    <property type="match status" value="1"/>
</dbReference>
<evidence type="ECO:0000256" key="1">
    <source>
        <dbReference type="ARBA" id="ARBA00004651"/>
    </source>
</evidence>
<reference evidence="15 16" key="1">
    <citation type="submission" date="2016-10" db="EMBL/GenBank/DDBJ databases">
        <authorList>
            <person name="de Groot N.N."/>
        </authorList>
    </citation>
    <scope>NUCLEOTIDE SEQUENCE [LARGE SCALE GENOMIC DNA]</scope>
    <source>
        <strain evidence="15 16">JCM 18415</strain>
    </source>
</reference>
<dbReference type="RefSeq" id="WP_090540242.1">
    <property type="nucleotide sequence ID" value="NZ_FOYD01000010.1"/>
</dbReference>
<gene>
    <name evidence="14" type="primary">uppP</name>
    <name evidence="15" type="ORF">SAMN05216578_11080</name>
</gene>
<evidence type="ECO:0000256" key="14">
    <source>
        <dbReference type="HAMAP-Rule" id="MF_01006"/>
    </source>
</evidence>
<evidence type="ECO:0000256" key="2">
    <source>
        <dbReference type="ARBA" id="ARBA00010621"/>
    </source>
</evidence>
<proteinExistence type="inferred from homology"/>
<dbReference type="NCBIfam" id="NF001393">
    <property type="entry name" value="PRK00281.2-4"/>
    <property type="match status" value="1"/>
</dbReference>
<evidence type="ECO:0000256" key="4">
    <source>
        <dbReference type="ARBA" id="ARBA00021581"/>
    </source>
</evidence>
<name>A0A1I6C1H3_9GAMM</name>
<dbReference type="GO" id="GO:0008360">
    <property type="term" value="P:regulation of cell shape"/>
    <property type="evidence" value="ECO:0007669"/>
    <property type="project" value="UniProtKB-KW"/>
</dbReference>
<keyword evidence="7 14" id="KW-0378">Hydrolase</keyword>
<dbReference type="Proteomes" id="UP000242815">
    <property type="component" value="Unassembled WGS sequence"/>
</dbReference>